<feature type="compositionally biased region" description="Low complexity" evidence="14">
    <location>
        <begin position="325"/>
        <end position="338"/>
    </location>
</feature>
<feature type="transmembrane region" description="Helical" evidence="15">
    <location>
        <begin position="116"/>
        <end position="135"/>
    </location>
</feature>
<evidence type="ECO:0000256" key="11">
    <source>
        <dbReference type="ARBA" id="ARBA00023224"/>
    </source>
</evidence>
<feature type="domain" description="G-protein coupled receptors family 1 profile" evidence="16">
    <location>
        <begin position="55"/>
        <end position="409"/>
    </location>
</feature>
<dbReference type="GO" id="GO:0016907">
    <property type="term" value="F:G protein-coupled acetylcholine receptor activity"/>
    <property type="evidence" value="ECO:0007669"/>
    <property type="project" value="TreeGrafter"/>
</dbReference>
<evidence type="ECO:0000256" key="8">
    <source>
        <dbReference type="ARBA" id="ARBA00023157"/>
    </source>
</evidence>
<evidence type="ECO:0000313" key="17">
    <source>
        <dbReference type="Proteomes" id="UP000515152"/>
    </source>
</evidence>
<dbReference type="PROSITE" id="PS00237">
    <property type="entry name" value="G_PROTEIN_RECEP_F1_1"/>
    <property type="match status" value="1"/>
</dbReference>
<dbReference type="PRINTS" id="PR00237">
    <property type="entry name" value="GPCRRHODOPSN"/>
</dbReference>
<evidence type="ECO:0000256" key="9">
    <source>
        <dbReference type="ARBA" id="ARBA00023170"/>
    </source>
</evidence>
<keyword evidence="17" id="KW-1185">Reference proteome</keyword>
<evidence type="ECO:0000256" key="2">
    <source>
        <dbReference type="ARBA" id="ARBA00022475"/>
    </source>
</evidence>
<evidence type="ECO:0000259" key="16">
    <source>
        <dbReference type="PROSITE" id="PS50262"/>
    </source>
</evidence>
<dbReference type="GO" id="GO:0004993">
    <property type="term" value="F:G protein-coupled serotonin receptor activity"/>
    <property type="evidence" value="ECO:0007669"/>
    <property type="project" value="TreeGrafter"/>
</dbReference>
<dbReference type="GO" id="GO:0004969">
    <property type="term" value="F:histamine receptor activity"/>
    <property type="evidence" value="ECO:0007669"/>
    <property type="project" value="InterPro"/>
</dbReference>
<dbReference type="OrthoDB" id="10071887at2759"/>
<dbReference type="SMART" id="SM01381">
    <property type="entry name" value="7TM_GPCR_Srsx"/>
    <property type="match status" value="1"/>
</dbReference>
<comment type="similarity">
    <text evidence="13">Belongs to the G-protein coupled receptor 1 family.</text>
</comment>
<feature type="region of interest" description="Disordered" evidence="14">
    <location>
        <begin position="325"/>
        <end position="346"/>
    </location>
</feature>
<dbReference type="SUPFAM" id="SSF81321">
    <property type="entry name" value="Family A G protein-coupled receptor-like"/>
    <property type="match status" value="1"/>
</dbReference>
<evidence type="ECO:0000256" key="13">
    <source>
        <dbReference type="RuleBase" id="RU000688"/>
    </source>
</evidence>
<feature type="compositionally biased region" description="Polar residues" evidence="14">
    <location>
        <begin position="291"/>
        <end position="303"/>
    </location>
</feature>
<evidence type="ECO:0000256" key="5">
    <source>
        <dbReference type="ARBA" id="ARBA00022989"/>
    </source>
</evidence>
<evidence type="ECO:0000256" key="10">
    <source>
        <dbReference type="ARBA" id="ARBA00023180"/>
    </source>
</evidence>
<keyword evidence="4 13" id="KW-0812">Transmembrane</keyword>
<evidence type="ECO:0000256" key="3">
    <source>
        <dbReference type="ARBA" id="ARBA00022553"/>
    </source>
</evidence>
<keyword evidence="5 15" id="KW-1133">Transmembrane helix</keyword>
<evidence type="ECO:0000256" key="6">
    <source>
        <dbReference type="ARBA" id="ARBA00023040"/>
    </source>
</evidence>
<keyword evidence="3" id="KW-0597">Phosphoprotein</keyword>
<gene>
    <name evidence="18" type="primary">LOC105898258</name>
</gene>
<evidence type="ECO:0000256" key="4">
    <source>
        <dbReference type="ARBA" id="ARBA00022692"/>
    </source>
</evidence>
<evidence type="ECO:0000313" key="18">
    <source>
        <dbReference type="RefSeq" id="XP_012680731.1"/>
    </source>
</evidence>
<dbReference type="GO" id="GO:0005886">
    <property type="term" value="C:plasma membrane"/>
    <property type="evidence" value="ECO:0007669"/>
    <property type="project" value="UniProtKB-SubCell"/>
</dbReference>
<feature type="transmembrane region" description="Helical" evidence="15">
    <location>
        <begin position="36"/>
        <end position="64"/>
    </location>
</feature>
<dbReference type="PRINTS" id="PR01471">
    <property type="entry name" value="HISTAMINEH3R"/>
</dbReference>
<dbReference type="PROSITE" id="PS50262">
    <property type="entry name" value="G_PROTEIN_RECEP_F1_2"/>
    <property type="match status" value="1"/>
</dbReference>
<dbReference type="KEGG" id="char:105898258"/>
<dbReference type="Pfam" id="PF00001">
    <property type="entry name" value="7tm_1"/>
    <property type="match status" value="1"/>
</dbReference>
<keyword evidence="6 13" id="KW-0297">G-protein coupled receptor</keyword>
<feature type="transmembrane region" description="Helical" evidence="15">
    <location>
        <begin position="389"/>
        <end position="412"/>
    </location>
</feature>
<organism evidence="17 18">
    <name type="scientific">Clupea harengus</name>
    <name type="common">Atlantic herring</name>
    <dbReference type="NCBI Taxonomy" id="7950"/>
    <lineage>
        <taxon>Eukaryota</taxon>
        <taxon>Metazoa</taxon>
        <taxon>Chordata</taxon>
        <taxon>Craniata</taxon>
        <taxon>Vertebrata</taxon>
        <taxon>Euteleostomi</taxon>
        <taxon>Actinopterygii</taxon>
        <taxon>Neopterygii</taxon>
        <taxon>Teleostei</taxon>
        <taxon>Clupei</taxon>
        <taxon>Clupeiformes</taxon>
        <taxon>Clupeoidei</taxon>
        <taxon>Clupeidae</taxon>
        <taxon>Clupea</taxon>
    </lineage>
</organism>
<dbReference type="RefSeq" id="XP_012680731.1">
    <property type="nucleotide sequence ID" value="XM_012825277.3"/>
</dbReference>
<dbReference type="InterPro" id="IPR017452">
    <property type="entry name" value="GPCR_Rhodpsn_7TM"/>
</dbReference>
<evidence type="ECO:0000256" key="1">
    <source>
        <dbReference type="ARBA" id="ARBA00004651"/>
    </source>
</evidence>
<feature type="transmembrane region" description="Helical" evidence="15">
    <location>
        <begin position="156"/>
        <end position="178"/>
    </location>
</feature>
<feature type="transmembrane region" description="Helical" evidence="15">
    <location>
        <begin position="356"/>
        <end position="377"/>
    </location>
</feature>
<comment type="subcellular location">
    <subcellularLocation>
        <location evidence="1">Cell membrane</location>
        <topology evidence="1">Multi-pass membrane protein</topology>
    </subcellularLocation>
</comment>
<keyword evidence="7 15" id="KW-0472">Membrane</keyword>
<dbReference type="GO" id="GO:0030425">
    <property type="term" value="C:dendrite"/>
    <property type="evidence" value="ECO:0007669"/>
    <property type="project" value="TreeGrafter"/>
</dbReference>
<keyword evidence="11 13" id="KW-0807">Transducer</keyword>
<dbReference type="FunFam" id="1.20.1070.10:FF:000138">
    <property type="entry name" value="histamine H3 receptor"/>
    <property type="match status" value="1"/>
</dbReference>
<dbReference type="PANTHER" id="PTHR24247:SF254">
    <property type="entry name" value="HISTAMINE H3 RECEPTOR"/>
    <property type="match status" value="1"/>
</dbReference>
<dbReference type="AlphaFoldDB" id="A0A6P3VTJ0"/>
<name>A0A6P3VTJ0_CLUHA</name>
<feature type="region of interest" description="Disordered" evidence="14">
    <location>
        <begin position="282"/>
        <end position="303"/>
    </location>
</feature>
<sequence length="441" mass="49184">MTTMGSYMNDHNASWNFTSGYSTADGRENATALSGYILVILAILMVTLIVVVVGGNALVILAFIVDKSLRNQSNFFFLNLAISDFLVGAFCIPVYIPYILTGQWMLGRGLCKLWLVMDYLLCTASVFNIVLISYDRFLSVTRAVRYRAQQGMTNQAVGKMLMVWLLAFLLYGPAIIFWELVAGKSIVPADQCFAEFYCTWYFLLSASTFEFFTPLVSVAFFNFSIYLNIHRREKNRGRASHKGRGELDEERRWRDFGGGSSAVFFIKTRKVSSSEPAAVSAVIEEDEEMTPPSSGEPSSIQSVSFSMRKTRGKRKITGGWTLACSGPAQSHSASSGAPSRGGGQSRLSRDKKIAKSLAVIVCVFAVCWAPYTLLMIIRAACSGTCVEQHWYEVTFWLLWINSAINPFLYPLCHSSFRRAFAKILCPKRQSVRPHAVIHSSQ</sequence>
<evidence type="ECO:0000256" key="14">
    <source>
        <dbReference type="SAM" id="MobiDB-lite"/>
    </source>
</evidence>
<dbReference type="Proteomes" id="UP000515152">
    <property type="component" value="Chromosome 10"/>
</dbReference>
<feature type="transmembrane region" description="Helical" evidence="15">
    <location>
        <begin position="211"/>
        <end position="229"/>
    </location>
</feature>
<keyword evidence="8" id="KW-1015">Disulfide bond</keyword>
<dbReference type="GeneID" id="105898258"/>
<evidence type="ECO:0000256" key="7">
    <source>
        <dbReference type="ARBA" id="ARBA00023136"/>
    </source>
</evidence>
<dbReference type="FunFam" id="1.20.1070.10:FF:000585">
    <property type="entry name" value="Uncharacterized protein"/>
    <property type="match status" value="1"/>
</dbReference>
<evidence type="ECO:0000256" key="12">
    <source>
        <dbReference type="ARBA" id="ARBA00074679"/>
    </source>
</evidence>
<dbReference type="GO" id="GO:0045202">
    <property type="term" value="C:synapse"/>
    <property type="evidence" value="ECO:0007669"/>
    <property type="project" value="TreeGrafter"/>
</dbReference>
<accession>A0A6P3VTJ0</accession>
<keyword evidence="2" id="KW-1003">Cell membrane</keyword>
<protein>
    <recommendedName>
        <fullName evidence="12">Histamine H3 receptor</fullName>
    </recommendedName>
</protein>
<reference evidence="18" key="1">
    <citation type="submission" date="2025-08" db="UniProtKB">
        <authorList>
            <consortium name="RefSeq"/>
        </authorList>
    </citation>
    <scope>IDENTIFICATION</scope>
</reference>
<dbReference type="PANTHER" id="PTHR24247">
    <property type="entry name" value="5-HYDROXYTRYPTAMINE RECEPTOR"/>
    <property type="match status" value="1"/>
</dbReference>
<proteinExistence type="inferred from homology"/>
<evidence type="ECO:0000256" key="15">
    <source>
        <dbReference type="SAM" id="Phobius"/>
    </source>
</evidence>
<feature type="transmembrane region" description="Helical" evidence="15">
    <location>
        <begin position="76"/>
        <end position="96"/>
    </location>
</feature>
<dbReference type="GO" id="GO:0007187">
    <property type="term" value="P:G protein-coupled receptor signaling pathway, coupled to cyclic nucleotide second messenger"/>
    <property type="evidence" value="ECO:0007669"/>
    <property type="project" value="TreeGrafter"/>
</dbReference>
<dbReference type="InterPro" id="IPR003980">
    <property type="entry name" value="Histamine_H3_rcpt"/>
</dbReference>
<keyword evidence="10" id="KW-0325">Glycoprotein</keyword>
<keyword evidence="9 13" id="KW-0675">Receptor</keyword>
<dbReference type="InterPro" id="IPR000276">
    <property type="entry name" value="GPCR_Rhodpsn"/>
</dbReference>
<dbReference type="Gene3D" id="1.20.1070.10">
    <property type="entry name" value="Rhodopsin 7-helix transmembrane proteins"/>
    <property type="match status" value="1"/>
</dbReference>
<dbReference type="GO" id="GO:0007197">
    <property type="term" value="P:adenylate cyclase-inhibiting G protein-coupled acetylcholine receptor signaling pathway"/>
    <property type="evidence" value="ECO:0007669"/>
    <property type="project" value="TreeGrafter"/>
</dbReference>